<reference evidence="2" key="1">
    <citation type="submission" date="2022-07" db="EMBL/GenBank/DDBJ databases">
        <title>Genome Sequence of Physisporinus lineatus.</title>
        <authorList>
            <person name="Buettner E."/>
        </authorList>
    </citation>
    <scope>NUCLEOTIDE SEQUENCE</scope>
    <source>
        <strain evidence="2">VT162</strain>
    </source>
</reference>
<evidence type="ECO:0000313" key="2">
    <source>
        <dbReference type="EMBL" id="KAJ3491524.1"/>
    </source>
</evidence>
<accession>A0AAD5VC01</accession>
<name>A0AAD5VC01_9APHY</name>
<proteinExistence type="predicted"/>
<dbReference type="Gene3D" id="3.80.10.10">
    <property type="entry name" value="Ribonuclease Inhibitor"/>
    <property type="match status" value="1"/>
</dbReference>
<keyword evidence="3" id="KW-1185">Reference proteome</keyword>
<dbReference type="InterPro" id="IPR032675">
    <property type="entry name" value="LRR_dom_sf"/>
</dbReference>
<dbReference type="Proteomes" id="UP001212997">
    <property type="component" value="Unassembled WGS sequence"/>
</dbReference>
<organism evidence="2 3">
    <name type="scientific">Meripilus lineatus</name>
    <dbReference type="NCBI Taxonomy" id="2056292"/>
    <lineage>
        <taxon>Eukaryota</taxon>
        <taxon>Fungi</taxon>
        <taxon>Dikarya</taxon>
        <taxon>Basidiomycota</taxon>
        <taxon>Agaricomycotina</taxon>
        <taxon>Agaricomycetes</taxon>
        <taxon>Polyporales</taxon>
        <taxon>Meripilaceae</taxon>
        <taxon>Meripilus</taxon>
    </lineage>
</organism>
<gene>
    <name evidence="2" type="ORF">NLI96_g650</name>
</gene>
<sequence length="500" mass="56392">MGDKMFRFCGLPIFPSAWAPTRTRDGAQLAGPPSTDSLEATSFPVYPFPPSPPQPPRVRWRTPGSRDKGTSGNKSPQLESDSVAHGTDAPLVIPYPVNGLPQELILNIFNLLAPPGSLYTHAFDFIPDIKAITNDHNTVSSPDDAQLDVVHGILVCRAWSLAGISILYARPYLISDTSVELFARTLWENYSLASLVKDLFFLDQNYRQMFKPGRRRLTPSPVSLIETLRACSSISRLTITSHYRDCLSSPFTSSLLQAGLYRTMLRKLVIFGTPISIGMLDIPPLEELYVREMSFDLECYFPSLHTLVVAQCDIFIFDQSPKSHFPLKSYPYLRNLELYENYAGYIMDPALLQRLHRLHLVGPAEVMVFEEWGQTPYLDNLRHLTLGYSYSFKDDPTPYLPSALETLTFLVHLQVDLNTVRPFIEPGNLEDIRHLLSSPYLECPMLRLLTIKRAKLRGPDATECNQVIQEIEALCEDRGTTLETTDDGFADWIGARLTGW</sequence>
<dbReference type="EMBL" id="JANAWD010000011">
    <property type="protein sequence ID" value="KAJ3491524.1"/>
    <property type="molecule type" value="Genomic_DNA"/>
</dbReference>
<dbReference type="SUPFAM" id="SSF52047">
    <property type="entry name" value="RNI-like"/>
    <property type="match status" value="1"/>
</dbReference>
<feature type="compositionally biased region" description="Pro residues" evidence="1">
    <location>
        <begin position="46"/>
        <end position="56"/>
    </location>
</feature>
<feature type="compositionally biased region" description="Polar residues" evidence="1">
    <location>
        <begin position="70"/>
        <end position="80"/>
    </location>
</feature>
<dbReference type="AlphaFoldDB" id="A0AAD5VC01"/>
<feature type="region of interest" description="Disordered" evidence="1">
    <location>
        <begin position="23"/>
        <end position="82"/>
    </location>
</feature>
<evidence type="ECO:0000313" key="3">
    <source>
        <dbReference type="Proteomes" id="UP001212997"/>
    </source>
</evidence>
<protein>
    <submittedName>
        <fullName evidence="2">Uncharacterized protein</fullName>
    </submittedName>
</protein>
<evidence type="ECO:0000256" key="1">
    <source>
        <dbReference type="SAM" id="MobiDB-lite"/>
    </source>
</evidence>
<comment type="caution">
    <text evidence="2">The sequence shown here is derived from an EMBL/GenBank/DDBJ whole genome shotgun (WGS) entry which is preliminary data.</text>
</comment>